<dbReference type="AlphaFoldDB" id="A0A084SR53"/>
<dbReference type="Gene3D" id="3.90.10.10">
    <property type="entry name" value="Cytochrome C3"/>
    <property type="match status" value="1"/>
</dbReference>
<dbReference type="CDD" id="cd08168">
    <property type="entry name" value="Cytochrom_C3"/>
    <property type="match status" value="1"/>
</dbReference>
<comment type="caution">
    <text evidence="1">The sequence shown here is derived from an EMBL/GenBank/DDBJ whole genome shotgun (WGS) entry which is preliminary data.</text>
</comment>
<evidence type="ECO:0000313" key="2">
    <source>
        <dbReference type="Proteomes" id="UP000028547"/>
    </source>
</evidence>
<organism evidence="1 2">
    <name type="scientific">Archangium violaceum Cb vi76</name>
    <dbReference type="NCBI Taxonomy" id="1406225"/>
    <lineage>
        <taxon>Bacteria</taxon>
        <taxon>Pseudomonadati</taxon>
        <taxon>Myxococcota</taxon>
        <taxon>Myxococcia</taxon>
        <taxon>Myxococcales</taxon>
        <taxon>Cystobacterineae</taxon>
        <taxon>Archangiaceae</taxon>
        <taxon>Archangium</taxon>
    </lineage>
</organism>
<dbReference type="RefSeq" id="WP_043400660.1">
    <property type="nucleotide sequence ID" value="NZ_JPMI01000168.1"/>
</dbReference>
<dbReference type="EMBL" id="JPMI01000168">
    <property type="protein sequence ID" value="KFA90938.1"/>
    <property type="molecule type" value="Genomic_DNA"/>
</dbReference>
<name>A0A084SR53_9BACT</name>
<sequence>MSGMGALYVPSQPSVRNPGRGKGWWFMALALLAGGCAEQVAPPEEPTSLSQALTQAAEARPGPAAAPVGLALEVDGGTGIPLKVKAGQSFFINQIDLRASLTATRDEGVDGLRRTGDFAQLPWQGVRLADEESIPLANPDGTFTRRRFYRDAQWMEQPSVFTVQPVDARGRPTGKTISLQLGKDDRFKSNDDFFIRRLRAIQWTNDCRTATDCRGAKSFSEEALVEVRNARSGATAFTLSADTRALKLDWSLRPGAPYTIPVEQVARPTYAYGFSIDVKAVTPARADGTYAPGSAVTFQMALRDGAGKRLHAEGSMPSYNEVTFGQNEPGIQYYRAFAFIDPSATYYRRKHRERMLMTQIIGPAQRIQPIRSIVELDAFLGPEDVQTIGTFERDGVYAQFQTFPPSNKLFGGAFFPEQGGWDAPVSTSWTYQIPANAEPGTYLVTVKGRRVYLGEDVPASRTIEIQVGNPARTQAHLTTGSCKTCHTDGGEFTKVLHGNDNRAGCAACHAPLGFELEGPIVVRTHFIHSRSDRFDAPKEQCATCHLTKESTQRTSKAACLSCHKSYPDSHVARFGPIESMYVGGGRESFQQCTGACHKTHPGSGF</sequence>
<accession>A0A084SR53</accession>
<evidence type="ECO:0000313" key="1">
    <source>
        <dbReference type="EMBL" id="KFA90938.1"/>
    </source>
</evidence>
<dbReference type="InterPro" id="IPR036280">
    <property type="entry name" value="Multihaem_cyt_sf"/>
</dbReference>
<dbReference type="SUPFAM" id="SSF48695">
    <property type="entry name" value="Multiheme cytochromes"/>
    <property type="match status" value="1"/>
</dbReference>
<dbReference type="Proteomes" id="UP000028547">
    <property type="component" value="Unassembled WGS sequence"/>
</dbReference>
<proteinExistence type="predicted"/>
<reference evidence="1 2" key="1">
    <citation type="submission" date="2014-07" db="EMBL/GenBank/DDBJ databases">
        <title>Draft Genome Sequence of Gephyronic Acid Producer, Cystobacter violaceus Strain Cb vi76.</title>
        <authorList>
            <person name="Stevens D.C."/>
            <person name="Young J."/>
            <person name="Carmichael R."/>
            <person name="Tan J."/>
            <person name="Taylor R.E."/>
        </authorList>
    </citation>
    <scope>NUCLEOTIDE SEQUENCE [LARGE SCALE GENOMIC DNA]</scope>
    <source>
        <strain evidence="1 2">Cb vi76</strain>
    </source>
</reference>
<gene>
    <name evidence="1" type="ORF">Q664_25600</name>
</gene>
<protein>
    <submittedName>
        <fullName evidence="1">Cytochrome C</fullName>
    </submittedName>
</protein>